<sequence>MHSTTSPRRRWEWWHRQTPSTRRTIRAALTLLVTGLLAATFGITTASTHASLGPHQADLKVTLDRQVTVQLGPLGALIIDSPLPWPLGVDVVVEEIPSALSPAGGNPLTGLLGDAKAYGQLFSEPEAALDDAVAGLVRDALGRAAVAWSVMLVLLAAGRLASGGRLRDELKAALARPGVAVLAGAAALSAVAVVVVPAATPHRAAGYSPAVLDGTPLEGARITGRLADVVAAYGPTVKKAYERNEKFYDEASRNLAAAYAADPEPHAPAALVQSPGAGASGTAEPAPARTASPGTGATPGQGTTGTGSGPGASDPPADPVTFLLVSDLHCNVGMARVIGTAMEQTGAQVLLDGGDTVMSGTSVESYCVNAFARAVPRGTPVVVSTGNHDSATTAKQEREAGRTVLAGEVIEVEGVRILGDTDPTLTAVGAGGTRPERDETISAMGQRLADTACAAAREGRPVDILLVHNPRAGNATLNRGCARLQLSGHWHRTVGPEVHGQGVRYVSNSTGGAAPGSATLGPLSVPADLTVVQADRATGVPYAMRRITVGKDARVTVGPWLALPPAPAGAPADAGGGTPTR</sequence>
<dbReference type="RefSeq" id="WP_152230896.1">
    <property type="nucleotide sequence ID" value="NZ_BAAAOT010000016.1"/>
</dbReference>
<dbReference type="Proteomes" id="UP000429644">
    <property type="component" value="Unassembled WGS sequence"/>
</dbReference>
<name>A0A7J9UWI0_9MICO</name>
<feature type="compositionally biased region" description="Low complexity" evidence="1">
    <location>
        <begin position="285"/>
        <end position="296"/>
    </location>
</feature>
<feature type="transmembrane region" description="Helical" evidence="2">
    <location>
        <begin position="140"/>
        <end position="158"/>
    </location>
</feature>
<evidence type="ECO:0000256" key="1">
    <source>
        <dbReference type="SAM" id="MobiDB-lite"/>
    </source>
</evidence>
<feature type="region of interest" description="Disordered" evidence="1">
    <location>
        <begin position="267"/>
        <end position="318"/>
    </location>
</feature>
<proteinExistence type="predicted"/>
<dbReference type="EMBL" id="WHPD01001339">
    <property type="protein sequence ID" value="MPV88240.1"/>
    <property type="molecule type" value="Genomic_DNA"/>
</dbReference>
<keyword evidence="5" id="KW-1185">Reference proteome</keyword>
<dbReference type="InterPro" id="IPR004843">
    <property type="entry name" value="Calcineurin-like_PHP"/>
</dbReference>
<dbReference type="SUPFAM" id="SSF56300">
    <property type="entry name" value="Metallo-dependent phosphatases"/>
    <property type="match status" value="1"/>
</dbReference>
<evidence type="ECO:0000259" key="3">
    <source>
        <dbReference type="Pfam" id="PF00149"/>
    </source>
</evidence>
<dbReference type="Gene3D" id="3.60.21.10">
    <property type="match status" value="1"/>
</dbReference>
<dbReference type="OrthoDB" id="5241348at2"/>
<dbReference type="GO" id="GO:0016787">
    <property type="term" value="F:hydrolase activity"/>
    <property type="evidence" value="ECO:0007669"/>
    <property type="project" value="InterPro"/>
</dbReference>
<feature type="transmembrane region" description="Helical" evidence="2">
    <location>
        <begin position="179"/>
        <end position="199"/>
    </location>
</feature>
<feature type="compositionally biased region" description="Gly residues" evidence="1">
    <location>
        <begin position="297"/>
        <end position="310"/>
    </location>
</feature>
<keyword evidence="2" id="KW-1133">Transmembrane helix</keyword>
<gene>
    <name evidence="4" type="ORF">GB882_06120</name>
</gene>
<reference evidence="4 5" key="1">
    <citation type="submission" date="2019-10" db="EMBL/GenBank/DDBJ databases">
        <title>Georgenia wutianyii sp. nov. and Georgenia yuyongxinii sp. nov. isolated from plateau pika (Ochotona curzoniae) in the Qinghai-Tibet plateau of China.</title>
        <authorList>
            <person name="Tian Z."/>
        </authorList>
    </citation>
    <scope>NUCLEOTIDE SEQUENCE [LARGE SCALE GENOMIC DNA]</scope>
    <source>
        <strain evidence="4 5">JCM 15130</strain>
    </source>
</reference>
<dbReference type="InterPro" id="IPR029052">
    <property type="entry name" value="Metallo-depent_PP-like"/>
</dbReference>
<protein>
    <submittedName>
        <fullName evidence="4">Metallophosphoesterase</fullName>
    </submittedName>
</protein>
<feature type="domain" description="Calcineurin-like phosphoesterase" evidence="3">
    <location>
        <begin position="321"/>
        <end position="492"/>
    </location>
</feature>
<comment type="caution">
    <text evidence="4">The sequence shown here is derived from an EMBL/GenBank/DDBJ whole genome shotgun (WGS) entry which is preliminary data.</text>
</comment>
<dbReference type="Pfam" id="PF00149">
    <property type="entry name" value="Metallophos"/>
    <property type="match status" value="1"/>
</dbReference>
<evidence type="ECO:0000256" key="2">
    <source>
        <dbReference type="SAM" id="Phobius"/>
    </source>
</evidence>
<evidence type="ECO:0000313" key="5">
    <source>
        <dbReference type="Proteomes" id="UP000429644"/>
    </source>
</evidence>
<keyword evidence="2" id="KW-0472">Membrane</keyword>
<organism evidence="4 5">
    <name type="scientific">Georgenia ruanii</name>
    <dbReference type="NCBI Taxonomy" id="348442"/>
    <lineage>
        <taxon>Bacteria</taxon>
        <taxon>Bacillati</taxon>
        <taxon>Actinomycetota</taxon>
        <taxon>Actinomycetes</taxon>
        <taxon>Micrococcales</taxon>
        <taxon>Bogoriellaceae</taxon>
        <taxon>Georgenia</taxon>
    </lineage>
</organism>
<evidence type="ECO:0000313" key="4">
    <source>
        <dbReference type="EMBL" id="MPV88240.1"/>
    </source>
</evidence>
<dbReference type="AlphaFoldDB" id="A0A7J9UWI0"/>
<keyword evidence="2" id="KW-0812">Transmembrane</keyword>
<accession>A0A7J9UWI0</accession>